<accession>A0A376F8K1</accession>
<evidence type="ECO:0000313" key="4">
    <source>
        <dbReference type="Proteomes" id="UP000255163"/>
    </source>
</evidence>
<evidence type="ECO:0000256" key="1">
    <source>
        <dbReference type="SAM" id="MobiDB-lite"/>
    </source>
</evidence>
<evidence type="ECO:0000313" key="2">
    <source>
        <dbReference type="EMBL" id="MBJ6597093.1"/>
    </source>
</evidence>
<reference evidence="2" key="2">
    <citation type="submission" date="2020-12" db="EMBL/GenBank/DDBJ databases">
        <title>Molecular epidemiology of VIM- metallo-b-lactamase-producing Enterobacter cloacae complex isolated in France between 2015 and 2018.</title>
        <authorList>
            <person name="Emeraud C."/>
            <person name="Petit C."/>
            <person name="Bonnin R."/>
            <person name="Naas T."/>
            <person name="Dortet L."/>
        </authorList>
    </citation>
    <scope>NUCLEOTIDE SEQUENCE</scope>
    <source>
        <strain evidence="2">170C2</strain>
    </source>
</reference>
<reference evidence="3 4" key="1">
    <citation type="submission" date="2018-06" db="EMBL/GenBank/DDBJ databases">
        <authorList>
            <consortium name="Pathogen Informatics"/>
            <person name="Doyle S."/>
        </authorList>
    </citation>
    <scope>NUCLEOTIDE SEQUENCE [LARGE SCALE GENOMIC DNA]</scope>
    <source>
        <strain evidence="3 4">NCTC12123</strain>
    </source>
</reference>
<protein>
    <submittedName>
        <fullName evidence="3">Uncharacterized protein</fullName>
    </submittedName>
</protein>
<organism evidence="3 4">
    <name type="scientific">Enterobacter asburiae</name>
    <dbReference type="NCBI Taxonomy" id="61645"/>
    <lineage>
        <taxon>Bacteria</taxon>
        <taxon>Pseudomonadati</taxon>
        <taxon>Pseudomonadota</taxon>
        <taxon>Gammaproteobacteria</taxon>
        <taxon>Enterobacterales</taxon>
        <taxon>Enterobacteriaceae</taxon>
        <taxon>Enterobacter</taxon>
        <taxon>Enterobacter cloacae complex</taxon>
    </lineage>
</organism>
<dbReference type="AlphaFoldDB" id="A0A376F8K1"/>
<proteinExistence type="predicted"/>
<dbReference type="EMBL" id="UFYI01000007">
    <property type="protein sequence ID" value="STD20744.1"/>
    <property type="molecule type" value="Genomic_DNA"/>
</dbReference>
<feature type="region of interest" description="Disordered" evidence="1">
    <location>
        <begin position="29"/>
        <end position="49"/>
    </location>
</feature>
<name>A0A376F8K1_ENTAS</name>
<dbReference type="EMBL" id="JAELXN010000054">
    <property type="protein sequence ID" value="MBJ6597093.1"/>
    <property type="molecule type" value="Genomic_DNA"/>
</dbReference>
<gene>
    <name evidence="2" type="ORF">JGT27_15490</name>
    <name evidence="3" type="ORF">NCTC12123_02257</name>
</gene>
<dbReference type="Proteomes" id="UP000255163">
    <property type="component" value="Unassembled WGS sequence"/>
</dbReference>
<dbReference type="Proteomes" id="UP000641429">
    <property type="component" value="Unassembled WGS sequence"/>
</dbReference>
<evidence type="ECO:0000313" key="3">
    <source>
        <dbReference type="EMBL" id="STD20744.1"/>
    </source>
</evidence>
<sequence>MIAAWPLFYSSGYSWQWVTETGETMLCVEKDDPREAPESGDKKPQPVKK</sequence>